<reference evidence="4" key="3">
    <citation type="submission" date="2023-04" db="EMBL/GenBank/DDBJ databases">
        <title>Complete genome sequence of a phthalic acid esters degrading bacterial strain.</title>
        <authorList>
            <person name="Weng L."/>
            <person name="Jia Y."/>
            <person name="Ren L."/>
        </authorList>
    </citation>
    <scope>NUCLEOTIDE SEQUENCE</scope>
    <source>
        <strain evidence="4">RL-LY01</strain>
    </source>
</reference>
<dbReference type="Proteomes" id="UP001213504">
    <property type="component" value="Chromosome"/>
</dbReference>
<name>A0AAX3TBM1_9ACTN</name>
<dbReference type="AlphaFoldDB" id="A0AAX3TBM1"/>
<feature type="transmembrane region" description="Helical" evidence="2">
    <location>
        <begin position="106"/>
        <end position="133"/>
    </location>
</feature>
<keyword evidence="2" id="KW-0472">Membrane</keyword>
<keyword evidence="2" id="KW-1133">Transmembrane helix</keyword>
<keyword evidence="5" id="KW-1185">Reference proteome</keyword>
<dbReference type="Proteomes" id="UP001152308">
    <property type="component" value="Unassembled WGS sequence"/>
</dbReference>
<dbReference type="EMBL" id="CP121270">
    <property type="protein sequence ID" value="WFP26365.1"/>
    <property type="molecule type" value="Genomic_DNA"/>
</dbReference>
<evidence type="ECO:0000313" key="6">
    <source>
        <dbReference type="Proteomes" id="UP001213504"/>
    </source>
</evidence>
<gene>
    <name evidence="3" type="ORF">L2299_03615</name>
    <name evidence="4" type="ORF">P9A14_07700</name>
</gene>
<evidence type="ECO:0000313" key="4">
    <source>
        <dbReference type="EMBL" id="WFP26365.1"/>
    </source>
</evidence>
<accession>A0AAX3TBM1</accession>
<reference evidence="3" key="1">
    <citation type="journal article" date="2022" name="Data Brief">
        <title>Draft genome sequence data of Gordonia hongkongensis strain EUFUS-Z928 isolated from the octocoral Eunicea fusca.</title>
        <authorList>
            <person name="Sanchez-Suarez J."/>
            <person name="Diaz L."/>
            <person name="Melo-Bolivar J."/>
            <person name="Villamil L."/>
        </authorList>
    </citation>
    <scope>NUCLEOTIDE SEQUENCE</scope>
    <source>
        <strain evidence="3">EUFUS-Z928</strain>
    </source>
</reference>
<evidence type="ECO:0000256" key="2">
    <source>
        <dbReference type="SAM" id="Phobius"/>
    </source>
</evidence>
<dbReference type="EMBL" id="JAKJLQ010000002">
    <property type="protein sequence ID" value="MDF6100136.1"/>
    <property type="molecule type" value="Genomic_DNA"/>
</dbReference>
<evidence type="ECO:0000256" key="1">
    <source>
        <dbReference type="SAM" id="MobiDB-lite"/>
    </source>
</evidence>
<evidence type="ECO:0000313" key="3">
    <source>
        <dbReference type="EMBL" id="MDF6100136.1"/>
    </source>
</evidence>
<feature type="transmembrane region" description="Helical" evidence="2">
    <location>
        <begin position="145"/>
        <end position="169"/>
    </location>
</feature>
<keyword evidence="2" id="KW-0812">Transmembrane</keyword>
<dbReference type="RefSeq" id="WP_242696987.1">
    <property type="nucleotide sequence ID" value="NZ_CP095552.1"/>
</dbReference>
<proteinExistence type="predicted"/>
<feature type="region of interest" description="Disordered" evidence="1">
    <location>
        <begin position="1"/>
        <end position="23"/>
    </location>
</feature>
<sequence>MDPDADPEPPHPPEVTMYTNSNPQDPAVLTPVGLVRPAHDLAGFTPAGFVPVDPVVPPAPPGRPGLRASLTSWAANTIGWVAFATAAVLFLLALGHAMAGEPADGYGVAALVAFGVGVLATIVACAGLVVSFVQRVWHGAFRRPGVIADAIVLSSVTAFSVLTALYPLAFALAAW</sequence>
<organism evidence="4 6">
    <name type="scientific">Gordonia hongkongensis</name>
    <dbReference type="NCBI Taxonomy" id="1701090"/>
    <lineage>
        <taxon>Bacteria</taxon>
        <taxon>Bacillati</taxon>
        <taxon>Actinomycetota</taxon>
        <taxon>Actinomycetes</taxon>
        <taxon>Mycobacteriales</taxon>
        <taxon>Gordoniaceae</taxon>
        <taxon>Gordonia</taxon>
    </lineage>
</organism>
<feature type="transmembrane region" description="Helical" evidence="2">
    <location>
        <begin position="73"/>
        <end position="94"/>
    </location>
</feature>
<reference evidence="3" key="2">
    <citation type="submission" date="2022-01" db="EMBL/GenBank/DDBJ databases">
        <authorList>
            <person name="Sanchez-Suarez J."/>
            <person name="Villamil L."/>
            <person name="Diaz L.E."/>
        </authorList>
    </citation>
    <scope>NUCLEOTIDE SEQUENCE</scope>
    <source>
        <strain evidence="3">EUFUS-Z928</strain>
    </source>
</reference>
<evidence type="ECO:0000313" key="5">
    <source>
        <dbReference type="Proteomes" id="UP001152308"/>
    </source>
</evidence>
<protein>
    <submittedName>
        <fullName evidence="4">Uncharacterized protein</fullName>
    </submittedName>
</protein>